<dbReference type="STRING" id="2094558.A0A314Y3Q9"/>
<dbReference type="EMBL" id="PJQY01001894">
    <property type="protein sequence ID" value="PQP98503.1"/>
    <property type="molecule type" value="Genomic_DNA"/>
</dbReference>
<keyword evidence="3" id="KW-1185">Reference proteome</keyword>
<accession>A0A314Y3Q9</accession>
<comment type="caution">
    <text evidence="2">The sequence shown here is derived from an EMBL/GenBank/DDBJ whole genome shotgun (WGS) entry which is preliminary data.</text>
</comment>
<dbReference type="Pfam" id="PF25813">
    <property type="entry name" value="zf_VAL1_N"/>
    <property type="match status" value="1"/>
</dbReference>
<proteinExistence type="predicted"/>
<dbReference type="InterPro" id="IPR057743">
    <property type="entry name" value="Zfn_VAL1-3_N"/>
</dbReference>
<sequence>MEPRTCVNAACGTSSSIEWKKGWALRSGGFANLCLKCWSAYEQSIFCDIFHSKNLRLHCGCIASMFLLDLLDGGGVKCIKCAKSSEPHPILSDEKPDGLGISKISELQPTATDNQLDGTNVEKLKLIQLGNNKDCNGFRNLLQLQNNDANGLCRK</sequence>
<evidence type="ECO:0000259" key="1">
    <source>
        <dbReference type="Pfam" id="PF25813"/>
    </source>
</evidence>
<protein>
    <submittedName>
        <fullName evidence="2">B3 domain-containing transcription repressor VAL2 isoform X4</fullName>
    </submittedName>
</protein>
<evidence type="ECO:0000313" key="3">
    <source>
        <dbReference type="Proteomes" id="UP000250321"/>
    </source>
</evidence>
<dbReference type="PANTHER" id="PTHR46245">
    <property type="entry name" value="B3 DOMAIN-CONTAINING PROTEIN OS07G0563300"/>
    <property type="match status" value="1"/>
</dbReference>
<feature type="domain" description="VAL1-3 N-terminal zinc finger" evidence="1">
    <location>
        <begin position="56"/>
        <end position="87"/>
    </location>
</feature>
<dbReference type="Proteomes" id="UP000250321">
    <property type="component" value="Unassembled WGS sequence"/>
</dbReference>
<dbReference type="OrthoDB" id="1184455at2759"/>
<evidence type="ECO:0000313" key="2">
    <source>
        <dbReference type="EMBL" id="PQP98503.1"/>
    </source>
</evidence>
<reference evidence="2 3" key="1">
    <citation type="submission" date="2018-02" db="EMBL/GenBank/DDBJ databases">
        <title>Draft genome of wild Prunus yedoensis var. nudiflora.</title>
        <authorList>
            <person name="Baek S."/>
            <person name="Kim J.-H."/>
            <person name="Choi K."/>
            <person name="Kim G.-B."/>
            <person name="Cho A."/>
            <person name="Jang H."/>
            <person name="Shin C.-H."/>
            <person name="Yu H.-J."/>
            <person name="Mun J.-H."/>
        </authorList>
    </citation>
    <scope>NUCLEOTIDE SEQUENCE [LARGE SCALE GENOMIC DNA]</scope>
    <source>
        <strain evidence="3">cv. Jeju island</strain>
        <tissue evidence="2">Leaf</tissue>
    </source>
</reference>
<dbReference type="PANTHER" id="PTHR46245:SF2">
    <property type="entry name" value="B3 DOMAIN-CONTAINING TRANSCRIPTION REPRESSOR VAL2"/>
    <property type="match status" value="1"/>
</dbReference>
<gene>
    <name evidence="2" type="ORF">Pyn_34890</name>
</gene>
<dbReference type="AlphaFoldDB" id="A0A314Y3Q9"/>
<organism evidence="2 3">
    <name type="scientific">Prunus yedoensis var. nudiflora</name>
    <dbReference type="NCBI Taxonomy" id="2094558"/>
    <lineage>
        <taxon>Eukaryota</taxon>
        <taxon>Viridiplantae</taxon>
        <taxon>Streptophyta</taxon>
        <taxon>Embryophyta</taxon>
        <taxon>Tracheophyta</taxon>
        <taxon>Spermatophyta</taxon>
        <taxon>Magnoliopsida</taxon>
        <taxon>eudicotyledons</taxon>
        <taxon>Gunneridae</taxon>
        <taxon>Pentapetalae</taxon>
        <taxon>rosids</taxon>
        <taxon>fabids</taxon>
        <taxon>Rosales</taxon>
        <taxon>Rosaceae</taxon>
        <taxon>Amygdaloideae</taxon>
        <taxon>Amygdaleae</taxon>
        <taxon>Prunus</taxon>
    </lineage>
</organism>
<name>A0A314Y3Q9_PRUYE</name>